<dbReference type="Proteomes" id="UP000288716">
    <property type="component" value="Unassembled WGS sequence"/>
</dbReference>
<evidence type="ECO:0000313" key="3">
    <source>
        <dbReference type="Proteomes" id="UP000288716"/>
    </source>
</evidence>
<dbReference type="Pfam" id="PF01712">
    <property type="entry name" value="dNK"/>
    <property type="match status" value="1"/>
</dbReference>
<dbReference type="InterPro" id="IPR027417">
    <property type="entry name" value="P-loop_NTPase"/>
</dbReference>
<dbReference type="PANTHER" id="PTHR10513:SF15">
    <property type="entry name" value="NADH DEHYDROGENASE [UBIQUINONE] 1 ALPHA SUBCOMPLEX SUBUNIT 10, MITOCHONDRIAL"/>
    <property type="match status" value="1"/>
</dbReference>
<dbReference type="EMBL" id="NCKV01001626">
    <property type="protein sequence ID" value="RWS28018.1"/>
    <property type="molecule type" value="Genomic_DNA"/>
</dbReference>
<dbReference type="OrthoDB" id="17400at2759"/>
<evidence type="ECO:0000313" key="2">
    <source>
        <dbReference type="EMBL" id="RWS28018.1"/>
    </source>
</evidence>
<dbReference type="SUPFAM" id="SSF52540">
    <property type="entry name" value="P-loop containing nucleoside triphosphate hydrolases"/>
    <property type="match status" value="1"/>
</dbReference>
<dbReference type="GO" id="GO:0006120">
    <property type="term" value="P:mitochondrial electron transport, NADH to ubiquinone"/>
    <property type="evidence" value="ECO:0007669"/>
    <property type="project" value="TreeGrafter"/>
</dbReference>
<keyword evidence="3" id="KW-1185">Reference proteome</keyword>
<dbReference type="VEuPathDB" id="VectorBase:LDEU004023"/>
<dbReference type="InterPro" id="IPR031314">
    <property type="entry name" value="DNK_dom"/>
</dbReference>
<accession>A0A443SKF4</accession>
<dbReference type="Gene3D" id="3.40.50.300">
    <property type="entry name" value="P-loop containing nucleotide triphosphate hydrolases"/>
    <property type="match status" value="1"/>
</dbReference>
<dbReference type="PANTHER" id="PTHR10513">
    <property type="entry name" value="DEOXYNUCLEOSIDE KINASE"/>
    <property type="match status" value="1"/>
</dbReference>
<protein>
    <submittedName>
        <fullName evidence="2">NADH dehydrogenase [ubiquinone] 1 alpha subcomplex subunit 10-like protein</fullName>
    </submittedName>
</protein>
<reference evidence="2 3" key="1">
    <citation type="journal article" date="2018" name="Gigascience">
        <title>Genomes of trombidid mites reveal novel predicted allergens and laterally-transferred genes associated with secondary metabolism.</title>
        <authorList>
            <person name="Dong X."/>
            <person name="Chaisiri K."/>
            <person name="Xia D."/>
            <person name="Armstrong S.D."/>
            <person name="Fang Y."/>
            <person name="Donnelly M.J."/>
            <person name="Kadowaki T."/>
            <person name="McGarry J.W."/>
            <person name="Darby A.C."/>
            <person name="Makepeace B.L."/>
        </authorList>
    </citation>
    <scope>NUCLEOTIDE SEQUENCE [LARGE SCALE GENOMIC DNA]</scope>
    <source>
        <strain evidence="2">UoL-UT</strain>
    </source>
</reference>
<dbReference type="AlphaFoldDB" id="A0A443SKF4"/>
<comment type="caution">
    <text evidence="2">The sequence shown here is derived from an EMBL/GenBank/DDBJ whole genome shotgun (WGS) entry which is preliminary data.</text>
</comment>
<keyword evidence="2" id="KW-0830">Ubiquinone</keyword>
<evidence type="ECO:0000259" key="1">
    <source>
        <dbReference type="Pfam" id="PF01712"/>
    </source>
</evidence>
<dbReference type="STRING" id="299467.A0A443SKF4"/>
<dbReference type="InterPro" id="IPR050566">
    <property type="entry name" value="Deoxyribonucleoside_kinase"/>
</dbReference>
<proteinExistence type="predicted"/>
<name>A0A443SKF4_9ACAR</name>
<feature type="domain" description="Deoxynucleoside kinase" evidence="1">
    <location>
        <begin position="88"/>
        <end position="305"/>
    </location>
</feature>
<gene>
    <name evidence="2" type="ORF">B4U80_04266</name>
</gene>
<dbReference type="GO" id="GO:0005739">
    <property type="term" value="C:mitochondrion"/>
    <property type="evidence" value="ECO:0007669"/>
    <property type="project" value="GOC"/>
</dbReference>
<organism evidence="2 3">
    <name type="scientific">Leptotrombidium deliense</name>
    <dbReference type="NCBI Taxonomy" id="299467"/>
    <lineage>
        <taxon>Eukaryota</taxon>
        <taxon>Metazoa</taxon>
        <taxon>Ecdysozoa</taxon>
        <taxon>Arthropoda</taxon>
        <taxon>Chelicerata</taxon>
        <taxon>Arachnida</taxon>
        <taxon>Acari</taxon>
        <taxon>Acariformes</taxon>
        <taxon>Trombidiformes</taxon>
        <taxon>Prostigmata</taxon>
        <taxon>Anystina</taxon>
        <taxon>Parasitengona</taxon>
        <taxon>Trombiculoidea</taxon>
        <taxon>Trombiculidae</taxon>
        <taxon>Leptotrombidium</taxon>
    </lineage>
</organism>
<sequence>MATLRTSFRLYSFSVFGVKTGASTFLKCTTEARVIQHRFICRKEHLDPEVVAAKPKPYPYERKKYNKLRQAFFLDETTTRWDENSKVIAVDGPIGVGKEKFAKQLAEMCGMKYVPEPDMNAICYDDYGFDMRQLNVLLPEEAQFYNLEMFHQNPLHHWAGAMQYEYLRQRSFHYLNGLAHLYNTGQGFVTVRSPWSDIVFMDTMYKHGYFTAIIYIELFAAFNYYYRGRKNTLWEYQRPHLQIYLDISPELSLQRIKSKPEVVSMEAKSKVLNLEFLTTLNDQYKNQFLPEIYKASELLVYDWSKEGDMDEVIEDLEKLDFEQYNLKGDRLEDWRTYPDYKFLELRTRYTNEMNFLAHKFDMPAYNVEGMKMNMEAAEIRQDVLKFYYPNYGKDPYYDPKIHGYLKVLLRFFPNYRERHVRDWKCKNS</sequence>